<evidence type="ECO:0000313" key="2">
    <source>
        <dbReference type="Proteomes" id="UP001596154"/>
    </source>
</evidence>
<evidence type="ECO:0000313" key="1">
    <source>
        <dbReference type="EMBL" id="MFC5636071.1"/>
    </source>
</evidence>
<sequence>MNRKLVSALALSALLAVGGCGSDEEKTGDSSAGVDVDVIYLNHPPVQPVLKDIDQVLAGYKEKVSVTRHDADTSEGKEFADEHGLTGHVAIAVLIDGKVSFKGFPAGEAPVKSAEGDWEIEDLDAALRQRTKSG</sequence>
<dbReference type="RefSeq" id="WP_381023306.1">
    <property type="nucleotide sequence ID" value="NZ_JBHSNY010000006.1"/>
</dbReference>
<evidence type="ECO:0008006" key="3">
    <source>
        <dbReference type="Google" id="ProtNLM"/>
    </source>
</evidence>
<gene>
    <name evidence="1" type="ORF">ACFPZJ_20170</name>
</gene>
<dbReference type="Gene3D" id="3.40.30.10">
    <property type="entry name" value="Glutaredoxin"/>
    <property type="match status" value="1"/>
</dbReference>
<dbReference type="Proteomes" id="UP001596154">
    <property type="component" value="Unassembled WGS sequence"/>
</dbReference>
<organism evidence="1 2">
    <name type="scientific">Streptomyces bullii</name>
    <dbReference type="NCBI Taxonomy" id="349910"/>
    <lineage>
        <taxon>Bacteria</taxon>
        <taxon>Bacillati</taxon>
        <taxon>Actinomycetota</taxon>
        <taxon>Actinomycetes</taxon>
        <taxon>Kitasatosporales</taxon>
        <taxon>Streptomycetaceae</taxon>
        <taxon>Streptomyces</taxon>
    </lineage>
</organism>
<dbReference type="EMBL" id="JBHSNY010000006">
    <property type="protein sequence ID" value="MFC5636071.1"/>
    <property type="molecule type" value="Genomic_DNA"/>
</dbReference>
<proteinExistence type="predicted"/>
<comment type="caution">
    <text evidence="1">The sequence shown here is derived from an EMBL/GenBank/DDBJ whole genome shotgun (WGS) entry which is preliminary data.</text>
</comment>
<reference evidence="2" key="1">
    <citation type="journal article" date="2019" name="Int. J. Syst. Evol. Microbiol.">
        <title>The Global Catalogue of Microorganisms (GCM) 10K type strain sequencing project: providing services to taxonomists for standard genome sequencing and annotation.</title>
        <authorList>
            <consortium name="The Broad Institute Genomics Platform"/>
            <consortium name="The Broad Institute Genome Sequencing Center for Infectious Disease"/>
            <person name="Wu L."/>
            <person name="Ma J."/>
        </authorList>
    </citation>
    <scope>NUCLEOTIDE SEQUENCE [LARGE SCALE GENOMIC DNA]</scope>
    <source>
        <strain evidence="2">CGMCC 4.7248</strain>
    </source>
</reference>
<dbReference type="PROSITE" id="PS51257">
    <property type="entry name" value="PROKAR_LIPOPROTEIN"/>
    <property type="match status" value="1"/>
</dbReference>
<keyword evidence="2" id="KW-1185">Reference proteome</keyword>
<protein>
    <recommendedName>
        <fullName evidence="3">Thioredoxin domain-containing protein</fullName>
    </recommendedName>
</protein>
<accession>A0ABW0UUA4</accession>
<name>A0ABW0UUA4_9ACTN</name>